<dbReference type="PANTHER" id="PTHR22870">
    <property type="entry name" value="REGULATOR OF CHROMOSOME CONDENSATION"/>
    <property type="match status" value="1"/>
</dbReference>
<comment type="caution">
    <text evidence="4">The sequence shown here is derived from an EMBL/GenBank/DDBJ whole genome shotgun (WGS) entry which is preliminary data.</text>
</comment>
<protein>
    <recommendedName>
        <fullName evidence="6">RCC1/BLIP-II protein</fullName>
    </recommendedName>
</protein>
<dbReference type="EMBL" id="JAVRQU010000003">
    <property type="protein sequence ID" value="KAK5705021.1"/>
    <property type="molecule type" value="Genomic_DNA"/>
</dbReference>
<reference evidence="4" key="1">
    <citation type="submission" date="2023-08" db="EMBL/GenBank/DDBJ databases">
        <title>Black Yeasts Isolated from many extreme environments.</title>
        <authorList>
            <person name="Coleine C."/>
            <person name="Stajich J.E."/>
            <person name="Selbmann L."/>
        </authorList>
    </citation>
    <scope>NUCLEOTIDE SEQUENCE</scope>
    <source>
        <strain evidence="4">CCFEE 5810</strain>
    </source>
</reference>
<feature type="compositionally biased region" description="Polar residues" evidence="3">
    <location>
        <begin position="11"/>
        <end position="22"/>
    </location>
</feature>
<dbReference type="InterPro" id="IPR000408">
    <property type="entry name" value="Reg_chr_condens"/>
</dbReference>
<evidence type="ECO:0000256" key="1">
    <source>
        <dbReference type="ARBA" id="ARBA00022737"/>
    </source>
</evidence>
<evidence type="ECO:0000313" key="5">
    <source>
        <dbReference type="Proteomes" id="UP001310594"/>
    </source>
</evidence>
<dbReference type="SUPFAM" id="SSF50985">
    <property type="entry name" value="RCC1/BLIP-II"/>
    <property type="match status" value="1"/>
</dbReference>
<feature type="repeat" description="RCC1" evidence="2">
    <location>
        <begin position="339"/>
        <end position="388"/>
    </location>
</feature>
<name>A0AAN8A494_9PEZI</name>
<dbReference type="Pfam" id="PF00415">
    <property type="entry name" value="RCC1"/>
    <property type="match status" value="1"/>
</dbReference>
<dbReference type="Proteomes" id="UP001310594">
    <property type="component" value="Unassembled WGS sequence"/>
</dbReference>
<evidence type="ECO:0000256" key="2">
    <source>
        <dbReference type="PROSITE-ProRule" id="PRU00235"/>
    </source>
</evidence>
<dbReference type="PRINTS" id="PR00633">
    <property type="entry name" value="RCCNDNSATION"/>
</dbReference>
<evidence type="ECO:0008006" key="6">
    <source>
        <dbReference type="Google" id="ProtNLM"/>
    </source>
</evidence>
<feature type="repeat" description="RCC1" evidence="2">
    <location>
        <begin position="222"/>
        <end position="277"/>
    </location>
</feature>
<dbReference type="Gene3D" id="2.130.10.30">
    <property type="entry name" value="Regulator of chromosome condensation 1/beta-lactamase-inhibitor protein II"/>
    <property type="match status" value="1"/>
</dbReference>
<feature type="region of interest" description="Disordered" evidence="3">
    <location>
        <begin position="1"/>
        <end position="22"/>
    </location>
</feature>
<dbReference type="Pfam" id="PF13540">
    <property type="entry name" value="RCC1_2"/>
    <property type="match status" value="1"/>
</dbReference>
<gene>
    <name evidence="4" type="ORF">LTR97_002135</name>
</gene>
<evidence type="ECO:0000313" key="4">
    <source>
        <dbReference type="EMBL" id="KAK5705021.1"/>
    </source>
</evidence>
<accession>A0AAN8A494</accession>
<sequence>MSELKTRTAGHRQTANDGASKPTSMLCAGLNAHSQLQAGTQADVRKFTPVEDISTPQKGADVLFAGWSTTVFSSGNKIWTQGFQPISSTLGGNAAHEDIQTRSVIGDHDGFLALLTTSGDLYTVFSSSDAQSATLQLMTTESSPSIALIAFAGTGRIALTFKQAPNGNLCHIAEFNTLDRFLAWYRDPSDSDCYPDKHHMLPGRPAQLLANTASFILLLENGEVYSWGDPRHQSLGRAINGEGTTKADVPGIVEALGGLKITKIASGGWMSAAFSEDGALYLWGAAGAPGHDRSIRCLREAGAGEVALVELLASAHDEPLDVIDVAIGDAHVAVATSDGRLFVVGDNKDGQLGLDSAEDFIEDWTEARGLSDVQRVVCGSNSTYVFVH</sequence>
<dbReference type="PROSITE" id="PS50012">
    <property type="entry name" value="RCC1_3"/>
    <property type="match status" value="2"/>
</dbReference>
<proteinExistence type="predicted"/>
<dbReference type="InterPro" id="IPR051210">
    <property type="entry name" value="Ub_ligase/GEF_domain"/>
</dbReference>
<organism evidence="4 5">
    <name type="scientific">Elasticomyces elasticus</name>
    <dbReference type="NCBI Taxonomy" id="574655"/>
    <lineage>
        <taxon>Eukaryota</taxon>
        <taxon>Fungi</taxon>
        <taxon>Dikarya</taxon>
        <taxon>Ascomycota</taxon>
        <taxon>Pezizomycotina</taxon>
        <taxon>Dothideomycetes</taxon>
        <taxon>Dothideomycetidae</taxon>
        <taxon>Mycosphaerellales</taxon>
        <taxon>Teratosphaeriaceae</taxon>
        <taxon>Elasticomyces</taxon>
    </lineage>
</organism>
<dbReference type="InterPro" id="IPR009091">
    <property type="entry name" value="RCC1/BLIP-II"/>
</dbReference>
<dbReference type="AlphaFoldDB" id="A0AAN8A494"/>
<dbReference type="PANTHER" id="PTHR22870:SF408">
    <property type="entry name" value="OS09G0560450 PROTEIN"/>
    <property type="match status" value="1"/>
</dbReference>
<evidence type="ECO:0000256" key="3">
    <source>
        <dbReference type="SAM" id="MobiDB-lite"/>
    </source>
</evidence>
<keyword evidence="1" id="KW-0677">Repeat</keyword>